<dbReference type="InterPro" id="IPR036291">
    <property type="entry name" value="NAD(P)-bd_dom_sf"/>
</dbReference>
<organism evidence="2 3">
    <name type="scientific">Cupriavidus basilensis OR16</name>
    <dbReference type="NCBI Taxonomy" id="1127483"/>
    <lineage>
        <taxon>Bacteria</taxon>
        <taxon>Pseudomonadati</taxon>
        <taxon>Pseudomonadota</taxon>
        <taxon>Betaproteobacteria</taxon>
        <taxon>Burkholderiales</taxon>
        <taxon>Burkholderiaceae</taxon>
        <taxon>Cupriavidus</taxon>
    </lineage>
</organism>
<dbReference type="Pfam" id="PF16363">
    <property type="entry name" value="GDP_Man_Dehyd"/>
    <property type="match status" value="1"/>
</dbReference>
<evidence type="ECO:0000313" key="3">
    <source>
        <dbReference type="Proteomes" id="UP000005808"/>
    </source>
</evidence>
<dbReference type="InterPro" id="IPR020904">
    <property type="entry name" value="Sc_DH/Rdtase_CS"/>
</dbReference>
<feature type="domain" description="NAD(P)-binding" evidence="1">
    <location>
        <begin position="5"/>
        <end position="212"/>
    </location>
</feature>
<dbReference type="Gene3D" id="3.40.50.720">
    <property type="entry name" value="NAD(P)-binding Rossmann-like Domain"/>
    <property type="match status" value="1"/>
</dbReference>
<comment type="caution">
    <text evidence="2">The sequence shown here is derived from an EMBL/GenBank/DDBJ whole genome shotgun (WGS) entry which is preliminary data.</text>
</comment>
<dbReference type="PROSITE" id="PS00061">
    <property type="entry name" value="ADH_SHORT"/>
    <property type="match status" value="1"/>
</dbReference>
<dbReference type="Proteomes" id="UP000005808">
    <property type="component" value="Unassembled WGS sequence"/>
</dbReference>
<dbReference type="InterPro" id="IPR016040">
    <property type="entry name" value="NAD(P)-bd_dom"/>
</dbReference>
<dbReference type="PANTHER" id="PTHR43000">
    <property type="entry name" value="DTDP-D-GLUCOSE 4,6-DEHYDRATASE-RELATED"/>
    <property type="match status" value="1"/>
</dbReference>
<dbReference type="EMBL" id="AHJE01000065">
    <property type="protein sequence ID" value="EHP40435.1"/>
    <property type="molecule type" value="Genomic_DNA"/>
</dbReference>
<dbReference type="Gene3D" id="3.90.25.10">
    <property type="entry name" value="UDP-galactose 4-epimerase, domain 1"/>
    <property type="match status" value="1"/>
</dbReference>
<accession>H1SAG2</accession>
<evidence type="ECO:0000313" key="2">
    <source>
        <dbReference type="EMBL" id="EHP40435.1"/>
    </source>
</evidence>
<gene>
    <name evidence="2" type="ORF">OR16_25463</name>
</gene>
<dbReference type="OrthoDB" id="9803010at2"/>
<sequence>MSHIFVTGGAGFIGANFVLDWLHADKADAIANLDKLTYAGNLMSLASLYDDARHIFSRSDICDQARLDQLFAEFRPHAVVHFAAERHVDRSIHAPDDFIQTNIGGAFSLLEATRTYWTTMPVAERDRFRFLHISTDEVFGSLEPIGTPFSENTPYAPNSPYSASKAASDHLVRAYHHAHSLPVLTTHCSDNYEPYQFPEKLISLLIANALTNVATAACTVRGTPK</sequence>
<reference evidence="2 3" key="1">
    <citation type="journal article" date="2012" name="J. Bacteriol.">
        <title>De Novo Genome Project of Cupriavidus basilensis OR16.</title>
        <authorList>
            <person name="Cserhati M."/>
            <person name="Kriszt B."/>
            <person name="Szoboszlay S."/>
            <person name="Toth A."/>
            <person name="Szabo I."/>
            <person name="Tancsics A."/>
            <person name="Nagy I."/>
            <person name="Horvath B."/>
            <person name="Nagy I."/>
            <person name="Kukolya J."/>
        </authorList>
    </citation>
    <scope>NUCLEOTIDE SEQUENCE [LARGE SCALE GENOMIC DNA]</scope>
    <source>
        <strain evidence="2 3">OR16</strain>
    </source>
</reference>
<dbReference type="SUPFAM" id="SSF51735">
    <property type="entry name" value="NAD(P)-binding Rossmann-fold domains"/>
    <property type="match status" value="1"/>
</dbReference>
<name>H1SAG2_9BURK</name>
<protein>
    <submittedName>
        <fullName evidence="2">dTDP-glucose 4,6-dehydratase</fullName>
    </submittedName>
</protein>
<proteinExistence type="predicted"/>
<dbReference type="PATRIC" id="fig|1127483.3.peg.5089"/>
<evidence type="ECO:0000259" key="1">
    <source>
        <dbReference type="Pfam" id="PF16363"/>
    </source>
</evidence>
<dbReference type="AlphaFoldDB" id="H1SAG2"/>